<dbReference type="RefSeq" id="WP_022789918.1">
    <property type="nucleotide sequence ID" value="NZ_JACJKL010000006.1"/>
</dbReference>
<name>A0A380LPX8_9FIRM</name>
<dbReference type="Proteomes" id="UP000255523">
    <property type="component" value="Unassembled WGS sequence"/>
</dbReference>
<dbReference type="PANTHER" id="PTHR42935:SF1">
    <property type="entry name" value="SLR0930 PROTEIN"/>
    <property type="match status" value="1"/>
</dbReference>
<dbReference type="OrthoDB" id="9812140at2"/>
<dbReference type="PANTHER" id="PTHR42935">
    <property type="entry name" value="SLR0930 PROTEIN"/>
    <property type="match status" value="1"/>
</dbReference>
<evidence type="ECO:0000313" key="2">
    <source>
        <dbReference type="EMBL" id="SUO03886.1"/>
    </source>
</evidence>
<dbReference type="AlphaFoldDB" id="A0A380LPX8"/>
<evidence type="ECO:0000259" key="1">
    <source>
        <dbReference type="SMART" id="SM00382"/>
    </source>
</evidence>
<dbReference type="Gene3D" id="3.40.50.300">
    <property type="entry name" value="P-loop containing nucleotide triphosphate hydrolases"/>
    <property type="match status" value="1"/>
</dbReference>
<dbReference type="EMBL" id="UHFX01000003">
    <property type="protein sequence ID" value="SUO03886.1"/>
    <property type="molecule type" value="Genomic_DNA"/>
</dbReference>
<accession>A0A380LPX8</accession>
<dbReference type="InterPro" id="IPR008533">
    <property type="entry name" value="DUF815"/>
</dbReference>
<dbReference type="InterPro" id="IPR003593">
    <property type="entry name" value="AAA+_ATPase"/>
</dbReference>
<sequence length="397" mass="45597">MSLKIISDVQAFTVFKELEKDKVIQNFYRLLRKEDLESYATFVSSLYEQNTDNWTRYLVSKVLSLENCLVSMACSQKSIPYSIREAASFELDILEEMSRMEPEAFKMKGFKANWSVESIDLKTIYLERLEHIDQFGFGEYARFMTFRLEETEEKPGFYLKPVAYPDPITFKDLIGYDLQRQQVIANTEILLHGNMASNVLLYGDAGTGKSATVKAIANEYASKGLRLIELGKKELHLLPKLLDVLALNPLKFILFIDDLSFQENDDDFSALKAVLEGSVSVRSNNTVIYATSNRRHIVRETFQSRQGDEIHRNDTMQETISLSERFGMKVYYEKPKKDLYLDIVYGLADQYGLTMDREVLALKAEQFALRKAGRSARAARQLVEQLSALEEKEDVTC</sequence>
<dbReference type="CDD" id="cd00009">
    <property type="entry name" value="AAA"/>
    <property type="match status" value="1"/>
</dbReference>
<dbReference type="SUPFAM" id="SSF52540">
    <property type="entry name" value="P-loop containing nucleoside triphosphate hydrolases"/>
    <property type="match status" value="1"/>
</dbReference>
<proteinExistence type="predicted"/>
<dbReference type="InterPro" id="IPR027417">
    <property type="entry name" value="P-loop_NTPase"/>
</dbReference>
<gene>
    <name evidence="2" type="ORF">NCTC11087_00766</name>
</gene>
<dbReference type="SMART" id="SM00382">
    <property type="entry name" value="AAA"/>
    <property type="match status" value="1"/>
</dbReference>
<dbReference type="GeneID" id="77461743"/>
<evidence type="ECO:0000313" key="3">
    <source>
        <dbReference type="Proteomes" id="UP000255523"/>
    </source>
</evidence>
<reference evidence="2 3" key="1">
    <citation type="submission" date="2018-06" db="EMBL/GenBank/DDBJ databases">
        <authorList>
            <consortium name="Pathogen Informatics"/>
            <person name="Doyle S."/>
        </authorList>
    </citation>
    <scope>NUCLEOTIDE SEQUENCE [LARGE SCALE GENOMIC DNA]</scope>
    <source>
        <strain evidence="2 3">NCTC11087</strain>
    </source>
</reference>
<dbReference type="Pfam" id="PF05673">
    <property type="entry name" value="DUF815"/>
    <property type="match status" value="1"/>
</dbReference>
<keyword evidence="3" id="KW-1185">Reference proteome</keyword>
<feature type="domain" description="AAA+ ATPase" evidence="1">
    <location>
        <begin position="195"/>
        <end position="336"/>
    </location>
</feature>
<protein>
    <submittedName>
        <fullName evidence="2">Replication factor C large subunit</fullName>
    </submittedName>
</protein>
<organism evidence="2 3">
    <name type="scientific">Faecalicoccus pleomorphus</name>
    <dbReference type="NCBI Taxonomy" id="1323"/>
    <lineage>
        <taxon>Bacteria</taxon>
        <taxon>Bacillati</taxon>
        <taxon>Bacillota</taxon>
        <taxon>Erysipelotrichia</taxon>
        <taxon>Erysipelotrichales</taxon>
        <taxon>Erysipelotrichaceae</taxon>
        <taxon>Faecalicoccus</taxon>
    </lineage>
</organism>